<comment type="caution">
    <text evidence="10">The sequence shown here is derived from an EMBL/GenBank/DDBJ whole genome shotgun (WGS) entry which is preliminary data.</text>
</comment>
<evidence type="ECO:0000256" key="1">
    <source>
        <dbReference type="ARBA" id="ARBA00004651"/>
    </source>
</evidence>
<comment type="similarity">
    <text evidence="3 9">Belongs to the CobD/CbiB family.</text>
</comment>
<dbReference type="PANTHER" id="PTHR34308:SF1">
    <property type="entry name" value="COBALAMIN BIOSYNTHESIS PROTEIN CBIB"/>
    <property type="match status" value="1"/>
</dbReference>
<comment type="caution">
    <text evidence="9">Lacks conserved residue(s) required for the propagation of feature annotation.</text>
</comment>
<proteinExistence type="inferred from homology"/>
<dbReference type="HAMAP" id="MF_00024">
    <property type="entry name" value="CobD_CbiB"/>
    <property type="match status" value="1"/>
</dbReference>
<reference evidence="10 11" key="1">
    <citation type="submission" date="2017-06" db="EMBL/GenBank/DDBJ databases">
        <title>Herbaspirillum phytohormonus sp. nov., isolated from the root nodule of Robinia pseudoacacia in lead-zinc mine.</title>
        <authorList>
            <person name="Fan M."/>
            <person name="Lin Y."/>
        </authorList>
    </citation>
    <scope>NUCLEOTIDE SEQUENCE [LARGE SCALE GENOMIC DNA]</scope>
    <source>
        <strain evidence="10 11">HZ10</strain>
    </source>
</reference>
<feature type="transmembrane region" description="Helical" evidence="9">
    <location>
        <begin position="290"/>
        <end position="313"/>
    </location>
</feature>
<keyword evidence="8 9" id="KW-0472">Membrane</keyword>
<evidence type="ECO:0000256" key="4">
    <source>
        <dbReference type="ARBA" id="ARBA00022475"/>
    </source>
</evidence>
<dbReference type="UniPathway" id="UPA00148"/>
<evidence type="ECO:0000256" key="8">
    <source>
        <dbReference type="ARBA" id="ARBA00023136"/>
    </source>
</evidence>
<keyword evidence="4 9" id="KW-1003">Cell membrane</keyword>
<evidence type="ECO:0000256" key="3">
    <source>
        <dbReference type="ARBA" id="ARBA00006263"/>
    </source>
</evidence>
<dbReference type="EMBL" id="NJGU01000004">
    <property type="protein sequence ID" value="OWY29912.1"/>
    <property type="molecule type" value="Genomic_DNA"/>
</dbReference>
<evidence type="ECO:0000256" key="7">
    <source>
        <dbReference type="ARBA" id="ARBA00022989"/>
    </source>
</evidence>
<evidence type="ECO:0000256" key="9">
    <source>
        <dbReference type="HAMAP-Rule" id="MF_00024"/>
    </source>
</evidence>
<keyword evidence="6 9" id="KW-0812">Transmembrane</keyword>
<keyword evidence="5 9" id="KW-0169">Cobalamin biosynthesis</keyword>
<dbReference type="Proteomes" id="UP000197596">
    <property type="component" value="Unassembled WGS sequence"/>
</dbReference>
<feature type="transmembrane region" description="Helical" evidence="9">
    <location>
        <begin position="6"/>
        <end position="24"/>
    </location>
</feature>
<comment type="function">
    <text evidence="9">Converts cobyric acid to cobinamide by the addition of aminopropanol on the F carboxylic group.</text>
</comment>
<keyword evidence="7 9" id="KW-1133">Transmembrane helix</keyword>
<comment type="subcellular location">
    <subcellularLocation>
        <location evidence="1 9">Cell membrane</location>
        <topology evidence="1 9">Multi-pass membrane protein</topology>
    </subcellularLocation>
</comment>
<dbReference type="GO" id="GO:0015420">
    <property type="term" value="F:ABC-type vitamin B12 transporter activity"/>
    <property type="evidence" value="ECO:0007669"/>
    <property type="project" value="UniProtKB-UniRule"/>
</dbReference>
<feature type="transmembrane region" description="Helical" evidence="9">
    <location>
        <begin position="58"/>
        <end position="75"/>
    </location>
</feature>
<dbReference type="PANTHER" id="PTHR34308">
    <property type="entry name" value="COBALAMIN BIOSYNTHESIS PROTEIN CBIB"/>
    <property type="match status" value="1"/>
</dbReference>
<evidence type="ECO:0000256" key="2">
    <source>
        <dbReference type="ARBA" id="ARBA00004953"/>
    </source>
</evidence>
<dbReference type="AlphaFoldDB" id="A0A2D0B6X5"/>
<dbReference type="GO" id="GO:0005886">
    <property type="term" value="C:plasma membrane"/>
    <property type="evidence" value="ECO:0007669"/>
    <property type="project" value="UniProtKB-SubCell"/>
</dbReference>
<dbReference type="RefSeq" id="WP_088750647.1">
    <property type="nucleotide sequence ID" value="NZ_NJGU01000004.1"/>
</dbReference>
<evidence type="ECO:0000313" key="10">
    <source>
        <dbReference type="EMBL" id="OWY29912.1"/>
    </source>
</evidence>
<dbReference type="InterPro" id="IPR004485">
    <property type="entry name" value="Cobalamin_biosynth_CobD/CbiB"/>
</dbReference>
<feature type="transmembrane region" description="Helical" evidence="9">
    <location>
        <begin position="155"/>
        <end position="174"/>
    </location>
</feature>
<dbReference type="GO" id="GO:0048472">
    <property type="term" value="F:threonine-phosphate decarboxylase activity"/>
    <property type="evidence" value="ECO:0007669"/>
    <property type="project" value="InterPro"/>
</dbReference>
<dbReference type="Pfam" id="PF03186">
    <property type="entry name" value="CobD_Cbib"/>
    <property type="match status" value="1"/>
</dbReference>
<protein>
    <recommendedName>
        <fullName evidence="9">Cobalamin biosynthesis protein CobD</fullName>
    </recommendedName>
</protein>
<evidence type="ECO:0000256" key="6">
    <source>
        <dbReference type="ARBA" id="ARBA00022692"/>
    </source>
</evidence>
<organism evidence="10 11">
    <name type="scientific">Herbaspirillum robiniae</name>
    <dbReference type="NCBI Taxonomy" id="2014887"/>
    <lineage>
        <taxon>Bacteria</taxon>
        <taxon>Pseudomonadati</taxon>
        <taxon>Pseudomonadota</taxon>
        <taxon>Betaproteobacteria</taxon>
        <taxon>Burkholderiales</taxon>
        <taxon>Oxalobacteraceae</taxon>
        <taxon>Herbaspirillum</taxon>
    </lineage>
</organism>
<name>A0A2D0B6X5_9BURK</name>
<evidence type="ECO:0000313" key="11">
    <source>
        <dbReference type="Proteomes" id="UP000197596"/>
    </source>
</evidence>
<evidence type="ECO:0000256" key="5">
    <source>
        <dbReference type="ARBA" id="ARBA00022573"/>
    </source>
</evidence>
<sequence>MLSGLSWPWLALLMAAGIALDLLLGEARRWHPLVGFGNLAKRIEGALNRAPALRLRGVLAWALAVLPGVALATWMIQLAPWWLACLLHAGLLYFCIGLRSLREHAIPIALALARGDLASARILTSYIVSRDTREAGEADLAKAGVESLLENGNDAVFGTLFWFAVAGGPGALLFRLSNTLDAMWGYRNERFFYFGWAAARIDDALNWAPARLTAFSYAWLGDHRRALACWKEQAPAWSSPNAGPVMAAGAGALGLALGGAAIYDGEVEHRPPLGRGAPAQGADIVRAWRLVAMSTALWLAAAWALAAISFGVFHA</sequence>
<accession>A0A2D0B6X5</accession>
<dbReference type="NCBIfam" id="TIGR00380">
    <property type="entry name" value="cobal_cbiB"/>
    <property type="match status" value="1"/>
</dbReference>
<gene>
    <name evidence="9" type="primary">cobD</name>
    <name evidence="10" type="ORF">CEJ42_08675</name>
</gene>
<dbReference type="GO" id="GO:0009236">
    <property type="term" value="P:cobalamin biosynthetic process"/>
    <property type="evidence" value="ECO:0007669"/>
    <property type="project" value="UniProtKB-UniRule"/>
</dbReference>
<comment type="pathway">
    <text evidence="2 9">Cofactor biosynthesis; adenosylcobalamin biosynthesis.</text>
</comment>